<organism evidence="2 3">
    <name type="scientific">Dreissena polymorpha</name>
    <name type="common">Zebra mussel</name>
    <name type="synonym">Mytilus polymorpha</name>
    <dbReference type="NCBI Taxonomy" id="45954"/>
    <lineage>
        <taxon>Eukaryota</taxon>
        <taxon>Metazoa</taxon>
        <taxon>Spiralia</taxon>
        <taxon>Lophotrochozoa</taxon>
        <taxon>Mollusca</taxon>
        <taxon>Bivalvia</taxon>
        <taxon>Autobranchia</taxon>
        <taxon>Heteroconchia</taxon>
        <taxon>Euheterodonta</taxon>
        <taxon>Imparidentia</taxon>
        <taxon>Neoheterodontei</taxon>
        <taxon>Myida</taxon>
        <taxon>Dreissenoidea</taxon>
        <taxon>Dreissenidae</taxon>
        <taxon>Dreissena</taxon>
    </lineage>
</organism>
<accession>A0A9D4MZX1</accession>
<gene>
    <name evidence="2" type="ORF">DPMN_010437</name>
</gene>
<dbReference type="CDD" id="cd00104">
    <property type="entry name" value="KAZAL_FS"/>
    <property type="match status" value="1"/>
</dbReference>
<comment type="caution">
    <text evidence="2">The sequence shown here is derived from an EMBL/GenBank/DDBJ whole genome shotgun (WGS) entry which is preliminary data.</text>
</comment>
<proteinExistence type="predicted"/>
<dbReference type="PROSITE" id="PS51465">
    <property type="entry name" value="KAZAL_2"/>
    <property type="match status" value="1"/>
</dbReference>
<evidence type="ECO:0000259" key="1">
    <source>
        <dbReference type="PROSITE" id="PS51465"/>
    </source>
</evidence>
<dbReference type="SUPFAM" id="SSF100895">
    <property type="entry name" value="Kazal-type serine protease inhibitors"/>
    <property type="match status" value="1"/>
</dbReference>
<dbReference type="Gene3D" id="3.30.60.30">
    <property type="match status" value="1"/>
</dbReference>
<dbReference type="Proteomes" id="UP000828390">
    <property type="component" value="Unassembled WGS sequence"/>
</dbReference>
<dbReference type="EMBL" id="JAIWYP010000001">
    <property type="protein sequence ID" value="KAH3886430.1"/>
    <property type="molecule type" value="Genomic_DNA"/>
</dbReference>
<dbReference type="InterPro" id="IPR002350">
    <property type="entry name" value="Kazal_dom"/>
</dbReference>
<reference evidence="2" key="2">
    <citation type="submission" date="2020-11" db="EMBL/GenBank/DDBJ databases">
        <authorList>
            <person name="McCartney M.A."/>
            <person name="Auch B."/>
            <person name="Kono T."/>
            <person name="Mallez S."/>
            <person name="Becker A."/>
            <person name="Gohl D.M."/>
            <person name="Silverstein K.A.T."/>
            <person name="Koren S."/>
            <person name="Bechman K.B."/>
            <person name="Herman A."/>
            <person name="Abrahante J.E."/>
            <person name="Garbe J."/>
        </authorList>
    </citation>
    <scope>NUCLEOTIDE SEQUENCE</scope>
    <source>
        <strain evidence="2">Duluth1</strain>
        <tissue evidence="2">Whole animal</tissue>
    </source>
</reference>
<reference evidence="2" key="1">
    <citation type="journal article" date="2019" name="bioRxiv">
        <title>The Genome of the Zebra Mussel, Dreissena polymorpha: A Resource for Invasive Species Research.</title>
        <authorList>
            <person name="McCartney M.A."/>
            <person name="Auch B."/>
            <person name="Kono T."/>
            <person name="Mallez S."/>
            <person name="Zhang Y."/>
            <person name="Obille A."/>
            <person name="Becker A."/>
            <person name="Abrahante J.E."/>
            <person name="Garbe J."/>
            <person name="Badalamenti J.P."/>
            <person name="Herman A."/>
            <person name="Mangelson H."/>
            <person name="Liachko I."/>
            <person name="Sullivan S."/>
            <person name="Sone E.D."/>
            <person name="Koren S."/>
            <person name="Silverstein K.A.T."/>
            <person name="Beckman K.B."/>
            <person name="Gohl D.M."/>
        </authorList>
    </citation>
    <scope>NUCLEOTIDE SEQUENCE</scope>
    <source>
        <strain evidence="2">Duluth1</strain>
        <tissue evidence="2">Whole animal</tissue>
    </source>
</reference>
<sequence length="149" mass="17110">MPFKHNRNTVQFLMWFTIRLANNMKLVILLLVVLTYVYCGVVPEKRQFVDPHHCGNICPMYVVTFCGSDGKTYTSNTCFVRSTMCRQGISDYESFSTRHMGPCTEGDKPTTEIRLRPRLRNSLSDSTCCLLSDLESTYIVNVFCNLDLK</sequence>
<keyword evidence="3" id="KW-1185">Reference proteome</keyword>
<dbReference type="Pfam" id="PF00050">
    <property type="entry name" value="Kazal_1"/>
    <property type="match status" value="1"/>
</dbReference>
<name>A0A9D4MZX1_DREPO</name>
<dbReference type="AlphaFoldDB" id="A0A9D4MZX1"/>
<evidence type="ECO:0000313" key="2">
    <source>
        <dbReference type="EMBL" id="KAH3886430.1"/>
    </source>
</evidence>
<dbReference type="InterPro" id="IPR036058">
    <property type="entry name" value="Kazal_dom_sf"/>
</dbReference>
<evidence type="ECO:0000313" key="3">
    <source>
        <dbReference type="Proteomes" id="UP000828390"/>
    </source>
</evidence>
<feature type="domain" description="Kazal-like" evidence="1">
    <location>
        <begin position="48"/>
        <end position="105"/>
    </location>
</feature>
<protein>
    <recommendedName>
        <fullName evidence="1">Kazal-like domain-containing protein</fullName>
    </recommendedName>
</protein>